<feature type="signal peptide" evidence="2">
    <location>
        <begin position="1"/>
        <end position="23"/>
    </location>
</feature>
<dbReference type="Gene3D" id="2.60.120.200">
    <property type="match status" value="1"/>
</dbReference>
<keyword evidence="2" id="KW-0732">Signal</keyword>
<organism evidence="4 5">
    <name type="scientific">Cryptolaemus montrouzieri</name>
    <dbReference type="NCBI Taxonomy" id="559131"/>
    <lineage>
        <taxon>Eukaryota</taxon>
        <taxon>Metazoa</taxon>
        <taxon>Ecdysozoa</taxon>
        <taxon>Arthropoda</taxon>
        <taxon>Hexapoda</taxon>
        <taxon>Insecta</taxon>
        <taxon>Pterygota</taxon>
        <taxon>Neoptera</taxon>
        <taxon>Endopterygota</taxon>
        <taxon>Coleoptera</taxon>
        <taxon>Polyphaga</taxon>
        <taxon>Cucujiformia</taxon>
        <taxon>Coccinelloidea</taxon>
        <taxon>Coccinellidae</taxon>
        <taxon>Scymninae</taxon>
        <taxon>Scymnini</taxon>
        <taxon>Cryptolaemus</taxon>
    </lineage>
</organism>
<evidence type="ECO:0000259" key="3">
    <source>
        <dbReference type="SMART" id="SM00210"/>
    </source>
</evidence>
<evidence type="ECO:0000313" key="4">
    <source>
        <dbReference type="EMBL" id="KAL3275606.1"/>
    </source>
</evidence>
<dbReference type="EMBL" id="JABFTP020000083">
    <property type="protein sequence ID" value="KAL3275606.1"/>
    <property type="molecule type" value="Genomic_DNA"/>
</dbReference>
<evidence type="ECO:0000256" key="2">
    <source>
        <dbReference type="SAM" id="SignalP"/>
    </source>
</evidence>
<proteinExistence type="predicted"/>
<dbReference type="SUPFAM" id="SSF49899">
    <property type="entry name" value="Concanavalin A-like lectins/glucanases"/>
    <property type="match status" value="1"/>
</dbReference>
<name>A0ABD2NBN8_9CUCU</name>
<dbReference type="AlphaFoldDB" id="A0ABD2NBN8"/>
<feature type="domain" description="Thrombospondin-like N-terminal" evidence="3">
    <location>
        <begin position="17"/>
        <end position="206"/>
    </location>
</feature>
<keyword evidence="5" id="KW-1185">Reference proteome</keyword>
<dbReference type="SMART" id="SM00210">
    <property type="entry name" value="TSPN"/>
    <property type="match status" value="1"/>
</dbReference>
<dbReference type="InterPro" id="IPR013320">
    <property type="entry name" value="ConA-like_dom_sf"/>
</dbReference>
<reference evidence="4 5" key="1">
    <citation type="journal article" date="2021" name="BMC Biol.">
        <title>Horizontally acquired antibacterial genes associated with adaptive radiation of ladybird beetles.</title>
        <authorList>
            <person name="Li H.S."/>
            <person name="Tang X.F."/>
            <person name="Huang Y.H."/>
            <person name="Xu Z.Y."/>
            <person name="Chen M.L."/>
            <person name="Du X.Y."/>
            <person name="Qiu B.Y."/>
            <person name="Chen P.T."/>
            <person name="Zhang W."/>
            <person name="Slipinski A."/>
            <person name="Escalona H.E."/>
            <person name="Waterhouse R.M."/>
            <person name="Zwick A."/>
            <person name="Pang H."/>
        </authorList>
    </citation>
    <scope>NUCLEOTIDE SEQUENCE [LARGE SCALE GENOMIC DNA]</scope>
    <source>
        <strain evidence="4">SYSU2018</strain>
    </source>
</reference>
<feature type="chain" id="PRO_5044859624" description="Thrombospondin-like N-terminal domain-containing protein" evidence="2">
    <location>
        <begin position="24"/>
        <end position="207"/>
    </location>
</feature>
<sequence>MVNAPGFIFIVQLLFTEYDLLQAVEIPFLDPKTQYIDGEGHDGFPAFGFRAGSDVKVALRQILPEKLPAEFSIWISAKLKSRRGGFLFAVVNPYDTVVELGVKIAPEGFSNTVISLFYSNASAVNSQVIANFSLPRFHGKWARFAFQLTMDEVTLFFNCNEVESVSIKREPAELQFDSASTLYIAQAGPTLSEPFEVPHSKDMCNVL</sequence>
<dbReference type="InterPro" id="IPR048287">
    <property type="entry name" value="TSPN-like_N"/>
</dbReference>
<dbReference type="Proteomes" id="UP001516400">
    <property type="component" value="Unassembled WGS sequence"/>
</dbReference>
<gene>
    <name evidence="4" type="ORF">HHI36_020359</name>
</gene>
<evidence type="ECO:0000313" key="5">
    <source>
        <dbReference type="Proteomes" id="UP001516400"/>
    </source>
</evidence>
<accession>A0ABD2NBN8</accession>
<keyword evidence="1" id="KW-0677">Repeat</keyword>
<evidence type="ECO:0000256" key="1">
    <source>
        <dbReference type="ARBA" id="ARBA00022737"/>
    </source>
</evidence>
<protein>
    <recommendedName>
        <fullName evidence="3">Thrombospondin-like N-terminal domain-containing protein</fullName>
    </recommendedName>
</protein>
<comment type="caution">
    <text evidence="4">The sequence shown here is derived from an EMBL/GenBank/DDBJ whole genome shotgun (WGS) entry which is preliminary data.</text>
</comment>